<evidence type="ECO:0000259" key="6">
    <source>
        <dbReference type="Pfam" id="PF00892"/>
    </source>
</evidence>
<feature type="transmembrane region" description="Helical" evidence="5">
    <location>
        <begin position="91"/>
        <end position="112"/>
    </location>
</feature>
<dbReference type="InterPro" id="IPR037185">
    <property type="entry name" value="EmrE-like"/>
</dbReference>
<feature type="domain" description="EamA" evidence="6">
    <location>
        <begin position="148"/>
        <end position="275"/>
    </location>
</feature>
<evidence type="ECO:0000256" key="5">
    <source>
        <dbReference type="SAM" id="Phobius"/>
    </source>
</evidence>
<accession>A0A0U3UVA9</accession>
<organism evidence="7">
    <name type="scientific">uncultured bacterium 5</name>
    <dbReference type="NCBI Taxonomy" id="1748277"/>
    <lineage>
        <taxon>Bacteria</taxon>
        <taxon>environmental samples</taxon>
    </lineage>
</organism>
<feature type="transmembrane region" description="Helical" evidence="5">
    <location>
        <begin position="36"/>
        <end position="54"/>
    </location>
</feature>
<evidence type="ECO:0000256" key="1">
    <source>
        <dbReference type="ARBA" id="ARBA00004141"/>
    </source>
</evidence>
<dbReference type="PANTHER" id="PTHR22911">
    <property type="entry name" value="ACYL-MALONYL CONDENSING ENZYME-RELATED"/>
    <property type="match status" value="1"/>
</dbReference>
<evidence type="ECO:0000313" key="7">
    <source>
        <dbReference type="EMBL" id="ALV86340.1"/>
    </source>
</evidence>
<feature type="transmembrane region" description="Helical" evidence="5">
    <location>
        <begin position="207"/>
        <end position="227"/>
    </location>
</feature>
<feature type="transmembrane region" description="Helical" evidence="5">
    <location>
        <begin position="261"/>
        <end position="281"/>
    </location>
</feature>
<feature type="transmembrane region" description="Helical" evidence="5">
    <location>
        <begin position="145"/>
        <end position="164"/>
    </location>
</feature>
<reference evidence="7" key="1">
    <citation type="submission" date="2015-10" db="EMBL/GenBank/DDBJ databases">
        <title>Biosynthesis of SCL-MCL polyhydroxyalkanoates by metagenomic clones in Pseudomonas putida.</title>
        <authorList>
            <person name="Cheng J."/>
            <person name="Charles T.C."/>
        </authorList>
    </citation>
    <scope>NUCLEOTIDE SEQUENCE</scope>
</reference>
<dbReference type="InterPro" id="IPR000620">
    <property type="entry name" value="EamA_dom"/>
</dbReference>
<dbReference type="GO" id="GO:0016020">
    <property type="term" value="C:membrane"/>
    <property type="evidence" value="ECO:0007669"/>
    <property type="project" value="UniProtKB-SubCell"/>
</dbReference>
<keyword evidence="3 5" id="KW-1133">Transmembrane helix</keyword>
<proteinExistence type="predicted"/>
<feature type="transmembrane region" description="Helical" evidence="5">
    <location>
        <begin position="176"/>
        <end position="195"/>
    </location>
</feature>
<evidence type="ECO:0000256" key="3">
    <source>
        <dbReference type="ARBA" id="ARBA00022989"/>
    </source>
</evidence>
<feature type="domain" description="EamA" evidence="6">
    <location>
        <begin position="7"/>
        <end position="135"/>
    </location>
</feature>
<feature type="transmembrane region" description="Helical" evidence="5">
    <location>
        <begin position="66"/>
        <end position="85"/>
    </location>
</feature>
<dbReference type="AlphaFoldDB" id="A0A0U3UVA9"/>
<keyword evidence="2 5" id="KW-0812">Transmembrane</keyword>
<feature type="transmembrane region" description="Helical" evidence="5">
    <location>
        <begin position="119"/>
        <end position="139"/>
    </location>
</feature>
<dbReference type="EMBL" id="KT944257">
    <property type="protein sequence ID" value="ALV86340.1"/>
    <property type="molecule type" value="Genomic_DNA"/>
</dbReference>
<name>A0A0U3UVA9_9BACT</name>
<dbReference type="SUPFAM" id="SSF103481">
    <property type="entry name" value="Multidrug resistance efflux transporter EmrE"/>
    <property type="match status" value="2"/>
</dbReference>
<keyword evidence="4 5" id="KW-0472">Membrane</keyword>
<sequence length="288" mass="30092">MHFRASVAWILFASLMFATMSALVKVAAAGVSLPEIVFFRTLPAAVGLFVLARIRGHAITTRNGKLLVLRCCVGIGGTFVSFYAVSHLPLATATTLEYTTPLFMLAYIVVVMRSRVTPSMAFAMIGGFVGVVVLLRPTVQSGQTLAFAAGLCSGILAGLAYTLLRKLGDAGESTSRIVLWYSISANVVAAALIPFSPPSHYDMETILALGALGVVGLGAQVGLTRAFRSGPTTLLASLQYSTVAFAAIYGVLLWGDTLSTASVFGLTLIVLSGIVALRGAAKPIQVDS</sequence>
<dbReference type="PANTHER" id="PTHR22911:SF6">
    <property type="entry name" value="SOLUTE CARRIER FAMILY 35 MEMBER G1"/>
    <property type="match status" value="1"/>
</dbReference>
<comment type="subcellular location">
    <subcellularLocation>
        <location evidence="1">Membrane</location>
        <topology evidence="1">Multi-pass membrane protein</topology>
    </subcellularLocation>
</comment>
<evidence type="ECO:0000256" key="2">
    <source>
        <dbReference type="ARBA" id="ARBA00022692"/>
    </source>
</evidence>
<evidence type="ECO:0000256" key="4">
    <source>
        <dbReference type="ARBA" id="ARBA00023136"/>
    </source>
</evidence>
<dbReference type="Pfam" id="PF00892">
    <property type="entry name" value="EamA"/>
    <property type="match status" value="2"/>
</dbReference>
<feature type="transmembrane region" description="Helical" evidence="5">
    <location>
        <begin position="234"/>
        <end position="255"/>
    </location>
</feature>
<protein>
    <submittedName>
        <fullName evidence="7">Membrane protein</fullName>
    </submittedName>
</protein>